<keyword evidence="3" id="KW-1185">Reference proteome</keyword>
<dbReference type="PANTHER" id="PTHR12607">
    <property type="entry name" value="ADENOMATOUS POLYPOSIS COLI PROTEIN FAMILY"/>
    <property type="match status" value="1"/>
</dbReference>
<dbReference type="Pfam" id="PF05923">
    <property type="entry name" value="APC_r"/>
    <property type="match status" value="1"/>
</dbReference>
<comment type="caution">
    <text evidence="2">The sequence shown here is derived from an EMBL/GenBank/DDBJ whole genome shotgun (WGS) entry which is preliminary data.</text>
</comment>
<dbReference type="GO" id="GO:0016055">
    <property type="term" value="P:Wnt signaling pathway"/>
    <property type="evidence" value="ECO:0007669"/>
    <property type="project" value="InterPro"/>
</dbReference>
<dbReference type="GO" id="GO:0090090">
    <property type="term" value="P:negative regulation of canonical Wnt signaling pathway"/>
    <property type="evidence" value="ECO:0007669"/>
    <property type="project" value="TreeGrafter"/>
</dbReference>
<dbReference type="EMBL" id="BMAO01016346">
    <property type="protein sequence ID" value="GFR07880.1"/>
    <property type="molecule type" value="Genomic_DNA"/>
</dbReference>
<dbReference type="GO" id="GO:0008017">
    <property type="term" value="F:microtubule binding"/>
    <property type="evidence" value="ECO:0007669"/>
    <property type="project" value="TreeGrafter"/>
</dbReference>
<dbReference type="GO" id="GO:0045295">
    <property type="term" value="F:gamma-catenin binding"/>
    <property type="evidence" value="ECO:0007669"/>
    <property type="project" value="TreeGrafter"/>
</dbReference>
<dbReference type="GO" id="GO:0001708">
    <property type="term" value="P:cell fate specification"/>
    <property type="evidence" value="ECO:0007669"/>
    <property type="project" value="TreeGrafter"/>
</dbReference>
<dbReference type="OrthoDB" id="6425389at2759"/>
<evidence type="ECO:0000256" key="1">
    <source>
        <dbReference type="SAM" id="MobiDB-lite"/>
    </source>
</evidence>
<reference evidence="2" key="1">
    <citation type="submission" date="2020-07" db="EMBL/GenBank/DDBJ databases">
        <title>Multicomponent nature underlies the extraordinary mechanical properties of spider dragline silk.</title>
        <authorList>
            <person name="Kono N."/>
            <person name="Nakamura H."/>
            <person name="Mori M."/>
            <person name="Yoshida Y."/>
            <person name="Ohtoshi R."/>
            <person name="Malay A.D."/>
            <person name="Moran D.A.P."/>
            <person name="Tomita M."/>
            <person name="Numata K."/>
            <person name="Arakawa K."/>
        </authorList>
    </citation>
    <scope>NUCLEOTIDE SEQUENCE</scope>
</reference>
<dbReference type="PANTHER" id="PTHR12607:SF12">
    <property type="entry name" value="APC-LIKE, ISOFORM A-RELATED"/>
    <property type="match status" value="1"/>
</dbReference>
<dbReference type="GO" id="GO:0008013">
    <property type="term" value="F:beta-catenin binding"/>
    <property type="evidence" value="ECO:0007669"/>
    <property type="project" value="InterPro"/>
</dbReference>
<dbReference type="InterPro" id="IPR026818">
    <property type="entry name" value="Apc_fam"/>
</dbReference>
<proteinExistence type="predicted"/>
<dbReference type="GO" id="GO:0030877">
    <property type="term" value="C:beta-catenin destruction complex"/>
    <property type="evidence" value="ECO:0007669"/>
    <property type="project" value="TreeGrafter"/>
</dbReference>
<name>A0A8X6GS96_TRICU</name>
<dbReference type="GO" id="GO:0016477">
    <property type="term" value="P:cell migration"/>
    <property type="evidence" value="ECO:0007669"/>
    <property type="project" value="TreeGrafter"/>
</dbReference>
<dbReference type="AlphaFoldDB" id="A0A8X6GS96"/>
<dbReference type="GO" id="GO:0005881">
    <property type="term" value="C:cytoplasmic microtubule"/>
    <property type="evidence" value="ECO:0007669"/>
    <property type="project" value="TreeGrafter"/>
</dbReference>
<dbReference type="GO" id="GO:0016342">
    <property type="term" value="C:catenin complex"/>
    <property type="evidence" value="ECO:0007669"/>
    <property type="project" value="TreeGrafter"/>
</dbReference>
<dbReference type="InterPro" id="IPR009223">
    <property type="entry name" value="APC_rpt"/>
</dbReference>
<evidence type="ECO:0000313" key="2">
    <source>
        <dbReference type="EMBL" id="GFR07880.1"/>
    </source>
</evidence>
<feature type="compositionally biased region" description="Basic and acidic residues" evidence="1">
    <location>
        <begin position="103"/>
        <end position="113"/>
    </location>
</feature>
<accession>A0A8X6GS96</accession>
<sequence>MLGYKDGQGIQPSYNYYLETDLDNVDDQLVDYSKRYADQDSDDVCCSTSGKKRHHSPSIANSVTKQSYDEVKVYCMEGTPLMISSASSLCDLREVDITEQGPECEKEESRKEDEENTAQEVKANLTKSSSPLMFSRTSSIGSLSSFEQHSIVDDRSSVSAFRYSIVLKFFLYF</sequence>
<evidence type="ECO:0000313" key="3">
    <source>
        <dbReference type="Proteomes" id="UP000887116"/>
    </source>
</evidence>
<gene>
    <name evidence="2" type="primary">AVEN_92251_1</name>
    <name evidence="2" type="ORF">TNCT_222261</name>
</gene>
<dbReference type="GO" id="GO:0007399">
    <property type="term" value="P:nervous system development"/>
    <property type="evidence" value="ECO:0007669"/>
    <property type="project" value="TreeGrafter"/>
</dbReference>
<organism evidence="2 3">
    <name type="scientific">Trichonephila clavata</name>
    <name type="common">Joro spider</name>
    <name type="synonym">Nephila clavata</name>
    <dbReference type="NCBI Taxonomy" id="2740835"/>
    <lineage>
        <taxon>Eukaryota</taxon>
        <taxon>Metazoa</taxon>
        <taxon>Ecdysozoa</taxon>
        <taxon>Arthropoda</taxon>
        <taxon>Chelicerata</taxon>
        <taxon>Arachnida</taxon>
        <taxon>Araneae</taxon>
        <taxon>Araneomorphae</taxon>
        <taxon>Entelegynae</taxon>
        <taxon>Araneoidea</taxon>
        <taxon>Nephilidae</taxon>
        <taxon>Trichonephila</taxon>
    </lineage>
</organism>
<feature type="region of interest" description="Disordered" evidence="1">
    <location>
        <begin position="100"/>
        <end position="123"/>
    </location>
</feature>
<dbReference type="GO" id="GO:0007389">
    <property type="term" value="P:pattern specification process"/>
    <property type="evidence" value="ECO:0007669"/>
    <property type="project" value="TreeGrafter"/>
</dbReference>
<protein>
    <submittedName>
        <fullName evidence="2">Uncharacterized protein</fullName>
    </submittedName>
</protein>
<dbReference type="GO" id="GO:0007026">
    <property type="term" value="P:negative regulation of microtubule depolymerization"/>
    <property type="evidence" value="ECO:0007669"/>
    <property type="project" value="TreeGrafter"/>
</dbReference>
<dbReference type="Proteomes" id="UP000887116">
    <property type="component" value="Unassembled WGS sequence"/>
</dbReference>